<name>A0A225E886_9BACT</name>
<organism evidence="2 3">
    <name type="scientific">Fimbriiglobus ruber</name>
    <dbReference type="NCBI Taxonomy" id="1908690"/>
    <lineage>
        <taxon>Bacteria</taxon>
        <taxon>Pseudomonadati</taxon>
        <taxon>Planctomycetota</taxon>
        <taxon>Planctomycetia</taxon>
        <taxon>Gemmatales</taxon>
        <taxon>Gemmataceae</taxon>
        <taxon>Fimbriiglobus</taxon>
    </lineage>
</organism>
<dbReference type="GO" id="GO:0047343">
    <property type="term" value="F:glucose-1-phosphate cytidylyltransferase activity"/>
    <property type="evidence" value="ECO:0007669"/>
    <property type="project" value="InterPro"/>
</dbReference>
<evidence type="ECO:0000313" key="3">
    <source>
        <dbReference type="Proteomes" id="UP000214646"/>
    </source>
</evidence>
<dbReference type="EMBL" id="NIDE01000001">
    <property type="protein sequence ID" value="OWK46306.1"/>
    <property type="molecule type" value="Genomic_DNA"/>
</dbReference>
<feature type="domain" description="Nucleotidyl transferase" evidence="1">
    <location>
        <begin position="3"/>
        <end position="202"/>
    </location>
</feature>
<protein>
    <submittedName>
        <fullName evidence="2">Glucose-1-phosphate cytidylyltransferase</fullName>
    </submittedName>
</protein>
<dbReference type="PANTHER" id="PTHR47183">
    <property type="entry name" value="GLUCOSE-1-PHOSPHATE CYTIDYLYLTRANSFERASE-RELATED"/>
    <property type="match status" value="1"/>
</dbReference>
<evidence type="ECO:0000259" key="1">
    <source>
        <dbReference type="Pfam" id="PF00483"/>
    </source>
</evidence>
<proteinExistence type="predicted"/>
<dbReference type="InterPro" id="IPR046981">
    <property type="entry name" value="G1P_cyt_trans"/>
</dbReference>
<evidence type="ECO:0000313" key="2">
    <source>
        <dbReference type="EMBL" id="OWK46306.1"/>
    </source>
</evidence>
<dbReference type="Proteomes" id="UP000214646">
    <property type="component" value="Unassembled WGS sequence"/>
</dbReference>
<gene>
    <name evidence="2" type="ORF">FRUB_00005</name>
</gene>
<dbReference type="SUPFAM" id="SSF53448">
    <property type="entry name" value="Nucleotide-diphospho-sugar transferases"/>
    <property type="match status" value="1"/>
</dbReference>
<dbReference type="InterPro" id="IPR013446">
    <property type="entry name" value="G1P_cyt_trans-like"/>
</dbReference>
<keyword evidence="3" id="KW-1185">Reference proteome</keyword>
<dbReference type="CDD" id="cd02524">
    <property type="entry name" value="G1P_cytidylyltransferase"/>
    <property type="match status" value="1"/>
</dbReference>
<dbReference type="InterPro" id="IPR029044">
    <property type="entry name" value="Nucleotide-diphossugar_trans"/>
</dbReference>
<keyword evidence="2" id="KW-0548">Nucleotidyltransferase</keyword>
<dbReference type="OrthoDB" id="9801899at2"/>
<dbReference type="GO" id="GO:0009243">
    <property type="term" value="P:O antigen biosynthetic process"/>
    <property type="evidence" value="ECO:0007669"/>
    <property type="project" value="InterPro"/>
</dbReference>
<sequence>MQTVILCGGMGTRIRDVSEDVPKPMIPIGDRPILWHIMKYYAHFGHTDFVLCLGYKSWTIKQYFLDYYRASADLKVNLANPNSPVVLSHEPREDWAITLAETGLPTMTGGRIKKISRYITGSDFMVTYGDGVADVDVPRLLEFHRSHGRIGTMTAVTSPGRFGEIEIDDSRITEFSEKPPVTRGRINGGFFVFRREFLDRLSNDPSLILERGPLAELAADGELMAYKHDGFWQCMDNSRDYHALNGMWAEGQAPWKVWDGAARPRIAAA</sequence>
<dbReference type="NCBIfam" id="TIGR02623">
    <property type="entry name" value="G1P_cyt_trans"/>
    <property type="match status" value="1"/>
</dbReference>
<accession>A0A225E886</accession>
<dbReference type="AlphaFoldDB" id="A0A225E886"/>
<dbReference type="PANTHER" id="PTHR47183:SF1">
    <property type="entry name" value="GLUCOSE-1-PHOSPHATE CYTIDYLYLTRANSFERASE"/>
    <property type="match status" value="1"/>
</dbReference>
<keyword evidence="2" id="KW-0808">Transferase</keyword>
<dbReference type="Gene3D" id="3.90.550.10">
    <property type="entry name" value="Spore Coat Polysaccharide Biosynthesis Protein SpsA, Chain A"/>
    <property type="match status" value="1"/>
</dbReference>
<dbReference type="RefSeq" id="WP_088251553.1">
    <property type="nucleotide sequence ID" value="NZ_NIDE01000001.1"/>
</dbReference>
<dbReference type="InterPro" id="IPR005835">
    <property type="entry name" value="NTP_transferase_dom"/>
</dbReference>
<comment type="caution">
    <text evidence="2">The sequence shown here is derived from an EMBL/GenBank/DDBJ whole genome shotgun (WGS) entry which is preliminary data.</text>
</comment>
<dbReference type="Pfam" id="PF00483">
    <property type="entry name" value="NTP_transferase"/>
    <property type="match status" value="1"/>
</dbReference>
<reference evidence="3" key="1">
    <citation type="submission" date="2017-06" db="EMBL/GenBank/DDBJ databases">
        <title>Genome analysis of Fimbriiglobus ruber SP5, the first member of the order Planctomycetales with confirmed chitinolytic capability.</title>
        <authorList>
            <person name="Ravin N.V."/>
            <person name="Rakitin A.L."/>
            <person name="Ivanova A.A."/>
            <person name="Beletsky A.V."/>
            <person name="Kulichevskaya I.S."/>
            <person name="Mardanov A.V."/>
            <person name="Dedysh S.N."/>
        </authorList>
    </citation>
    <scope>NUCLEOTIDE SEQUENCE [LARGE SCALE GENOMIC DNA]</scope>
    <source>
        <strain evidence="3">SP5</strain>
    </source>
</reference>